<keyword evidence="1" id="KW-0812">Transmembrane</keyword>
<name>A0A812H773_9DINO</name>
<evidence type="ECO:0000313" key="4">
    <source>
        <dbReference type="Proteomes" id="UP000604046"/>
    </source>
</evidence>
<keyword evidence="1" id="KW-0472">Membrane</keyword>
<evidence type="ECO:0000256" key="2">
    <source>
        <dbReference type="SAM" id="SignalP"/>
    </source>
</evidence>
<evidence type="ECO:0000313" key="3">
    <source>
        <dbReference type="EMBL" id="CAE6945796.1"/>
    </source>
</evidence>
<comment type="caution">
    <text evidence="3">The sequence shown here is derived from an EMBL/GenBank/DDBJ whole genome shotgun (WGS) entry which is preliminary data.</text>
</comment>
<dbReference type="OrthoDB" id="185373at2759"/>
<feature type="chain" id="PRO_5032275913" evidence="2">
    <location>
        <begin position="22"/>
        <end position="361"/>
    </location>
</feature>
<feature type="transmembrane region" description="Helical" evidence="1">
    <location>
        <begin position="254"/>
        <end position="271"/>
    </location>
</feature>
<protein>
    <submittedName>
        <fullName evidence="3">Uncharacterized protein</fullName>
    </submittedName>
</protein>
<dbReference type="Proteomes" id="UP000604046">
    <property type="component" value="Unassembled WGS sequence"/>
</dbReference>
<sequence>MPPNWVWLAFFVPVLLHQLWAEEEAVKVLLPCYKRHMDLHRLEDGFSLMGLLPSSETLWLRAQKLLLVMSSVDVFTDTYFASTMGLGGTNACSHGRTQEIWDFWWRQSIFSSLPFVVPLDVLISASWTLMLLHLVVACATMVRKKGAGDRGDDGRSPPLLSCSDKDTLFNDDVCFQLGESAGFSSVVQMSNKLYVLQMKKNVYRKKGYRIMGYGLPLSQKYVRRVYFSYLLEDGVQVVLQSWTLAINTHQARELALLPALSLALSFLMGLGKMKEMLWFFQVRRLMEDMAFRTRAENNEVDRAGREEEFEAGLKVVGCHAMLVGLAVFLMAGALFIACFTLYAAHACPGGIRSLNGCVDIP</sequence>
<keyword evidence="2" id="KW-0732">Signal</keyword>
<evidence type="ECO:0000256" key="1">
    <source>
        <dbReference type="SAM" id="Phobius"/>
    </source>
</evidence>
<feature type="signal peptide" evidence="2">
    <location>
        <begin position="1"/>
        <end position="21"/>
    </location>
</feature>
<feature type="transmembrane region" description="Helical" evidence="1">
    <location>
        <begin position="121"/>
        <end position="142"/>
    </location>
</feature>
<organism evidence="3 4">
    <name type="scientific">Symbiodinium natans</name>
    <dbReference type="NCBI Taxonomy" id="878477"/>
    <lineage>
        <taxon>Eukaryota</taxon>
        <taxon>Sar</taxon>
        <taxon>Alveolata</taxon>
        <taxon>Dinophyceae</taxon>
        <taxon>Suessiales</taxon>
        <taxon>Symbiodiniaceae</taxon>
        <taxon>Symbiodinium</taxon>
    </lineage>
</organism>
<reference evidence="3" key="1">
    <citation type="submission" date="2021-02" db="EMBL/GenBank/DDBJ databases">
        <authorList>
            <person name="Dougan E. K."/>
            <person name="Rhodes N."/>
            <person name="Thang M."/>
            <person name="Chan C."/>
        </authorList>
    </citation>
    <scope>NUCLEOTIDE SEQUENCE</scope>
</reference>
<dbReference type="EMBL" id="CAJNDS010000076">
    <property type="protein sequence ID" value="CAE6945796.1"/>
    <property type="molecule type" value="Genomic_DNA"/>
</dbReference>
<gene>
    <name evidence="3" type="ORF">SNAT2548_LOCUS1386</name>
</gene>
<dbReference type="AlphaFoldDB" id="A0A812H773"/>
<accession>A0A812H773</accession>
<proteinExistence type="predicted"/>
<keyword evidence="1" id="KW-1133">Transmembrane helix</keyword>
<keyword evidence="4" id="KW-1185">Reference proteome</keyword>
<feature type="transmembrane region" description="Helical" evidence="1">
    <location>
        <begin position="320"/>
        <end position="344"/>
    </location>
</feature>